<dbReference type="EMBL" id="QGNW01002658">
    <property type="protein sequence ID" value="RVW13265.1"/>
    <property type="molecule type" value="Genomic_DNA"/>
</dbReference>
<sequence>MPLKGHGRKDSVKGSSSKTLKGALDENLPINIPIQTSSIPKASTKTFIDGIPFNAFLVKFYKDLYSKSYLKSSLFGIGVKATPEVVAKVLGIPLVEAPSIEGALGIKKKVCHHRAKIQIGATNVFLEDLFVEEAKVELGTESKCALEEEDEKPKVKVLVKWSGKDWLA</sequence>
<comment type="caution">
    <text evidence="1">The sequence shown here is derived from an EMBL/GenBank/DDBJ whole genome shotgun (WGS) entry which is preliminary data.</text>
</comment>
<dbReference type="AlphaFoldDB" id="A0A438BQM8"/>
<dbReference type="Proteomes" id="UP000288805">
    <property type="component" value="Unassembled WGS sequence"/>
</dbReference>
<reference evidence="1 2" key="1">
    <citation type="journal article" date="2018" name="PLoS Genet.">
        <title>Population sequencing reveals clonal diversity and ancestral inbreeding in the grapevine cultivar Chardonnay.</title>
        <authorList>
            <person name="Roach M.J."/>
            <person name="Johnson D.L."/>
            <person name="Bohlmann J."/>
            <person name="van Vuuren H.J."/>
            <person name="Jones S.J."/>
            <person name="Pretorius I.S."/>
            <person name="Schmidt S.A."/>
            <person name="Borneman A.R."/>
        </authorList>
    </citation>
    <scope>NUCLEOTIDE SEQUENCE [LARGE SCALE GENOMIC DNA]</scope>
    <source>
        <strain evidence="2">cv. Chardonnay</strain>
        <tissue evidence="1">Leaf</tissue>
    </source>
</reference>
<protein>
    <submittedName>
        <fullName evidence="1">Uncharacterized protein</fullName>
    </submittedName>
</protein>
<evidence type="ECO:0000313" key="1">
    <source>
        <dbReference type="EMBL" id="RVW13265.1"/>
    </source>
</evidence>
<name>A0A438BQM8_VITVI</name>
<gene>
    <name evidence="1" type="ORF">CK203_109401</name>
</gene>
<evidence type="ECO:0000313" key="2">
    <source>
        <dbReference type="Proteomes" id="UP000288805"/>
    </source>
</evidence>
<accession>A0A438BQM8</accession>
<organism evidence="1 2">
    <name type="scientific">Vitis vinifera</name>
    <name type="common">Grape</name>
    <dbReference type="NCBI Taxonomy" id="29760"/>
    <lineage>
        <taxon>Eukaryota</taxon>
        <taxon>Viridiplantae</taxon>
        <taxon>Streptophyta</taxon>
        <taxon>Embryophyta</taxon>
        <taxon>Tracheophyta</taxon>
        <taxon>Spermatophyta</taxon>
        <taxon>Magnoliopsida</taxon>
        <taxon>eudicotyledons</taxon>
        <taxon>Gunneridae</taxon>
        <taxon>Pentapetalae</taxon>
        <taxon>rosids</taxon>
        <taxon>Vitales</taxon>
        <taxon>Vitaceae</taxon>
        <taxon>Viteae</taxon>
        <taxon>Vitis</taxon>
    </lineage>
</organism>
<proteinExistence type="predicted"/>